<feature type="signal peptide" evidence="1">
    <location>
        <begin position="1"/>
        <end position="21"/>
    </location>
</feature>
<organism evidence="2 3">
    <name type="scientific">Zobellia uliginosa</name>
    <dbReference type="NCBI Taxonomy" id="143224"/>
    <lineage>
        <taxon>Bacteria</taxon>
        <taxon>Pseudomonadati</taxon>
        <taxon>Bacteroidota</taxon>
        <taxon>Flavobacteriia</taxon>
        <taxon>Flavobacteriales</taxon>
        <taxon>Flavobacteriaceae</taxon>
        <taxon>Zobellia</taxon>
    </lineage>
</organism>
<comment type="caution">
    <text evidence="2">The sequence shown here is derived from an EMBL/GenBank/DDBJ whole genome shotgun (WGS) entry which is preliminary data.</text>
</comment>
<keyword evidence="3" id="KW-1185">Reference proteome</keyword>
<dbReference type="NCBIfam" id="TIGR04131">
    <property type="entry name" value="Bac_Flav_CTERM"/>
    <property type="match status" value="1"/>
</dbReference>
<accession>A0ABY1KWQ3</accession>
<name>A0ABY1KWQ3_9FLAO</name>
<feature type="chain" id="PRO_5045502982" evidence="1">
    <location>
        <begin position="22"/>
        <end position="600"/>
    </location>
</feature>
<dbReference type="Gene3D" id="2.60.120.380">
    <property type="match status" value="1"/>
</dbReference>
<evidence type="ECO:0000313" key="2">
    <source>
        <dbReference type="EMBL" id="SIS87344.1"/>
    </source>
</evidence>
<dbReference type="RefSeq" id="WP_076456025.1">
    <property type="nucleotide sequence ID" value="NZ_FTOB01000004.1"/>
</dbReference>
<keyword evidence="1" id="KW-0732">Signal</keyword>
<dbReference type="EMBL" id="FTOB01000004">
    <property type="protein sequence ID" value="SIS87344.1"/>
    <property type="molecule type" value="Genomic_DNA"/>
</dbReference>
<gene>
    <name evidence="2" type="ORF">SAMN05421766_104538</name>
</gene>
<dbReference type="Proteomes" id="UP000185728">
    <property type="component" value="Unassembled WGS sequence"/>
</dbReference>
<dbReference type="InterPro" id="IPR026341">
    <property type="entry name" value="T9SS_type_B"/>
</dbReference>
<dbReference type="Pfam" id="PF13585">
    <property type="entry name" value="CHU_C"/>
    <property type="match status" value="1"/>
</dbReference>
<evidence type="ECO:0000313" key="3">
    <source>
        <dbReference type="Proteomes" id="UP000185728"/>
    </source>
</evidence>
<sequence>MSRFIILWSVLFFLGTSVVRAQVSPDCGNAVPICSNTPVNGGTTGFGIDDFNSAVTTGCLEQTLSGAIESNSAWYRFRTGASGQLGFDIGIDTLEDWDFALYKSNDCNNLGEPIRCNFFDNQDKNRFVGVGEDPTGDTQNVQYEDWLEVTAGEDYYLMINNFSNNNSGFSIQFSGHIFVTNPYDALDCSIINNLLGPPQSVCEGDIVDLNATTSGATAYNWYVDTGSGFTQIAGEHDPEYRVDASATYRVEVVRPSETIISEVQVHFSERPVTGAVSDDASCSSLSVYDLSQKDVEALGGQSPDDFVVSYHASFPDAMNGVNALPKQYGVPTGSQTIYVRLTSVGNSKCFDVTEQFELVNLQTPDIDFPSEVFLCQSNTGVVIGPSSPNANYSYFWSTGETTPNLTVSEAGEYKLTVTHTQSGLSCSRAQNVTVYISRPPQITGMEINDLQNNNTVTVLVDTSDDYEYRLDEGAYQTGNTFYQVSPGMHTVSVNDPKGCGAVSEQIVVVGFPKFFTPNGDGVNDLWGIVGVETLNSPLISIFDRMGKLLAQLEPSNLEWDGYWQGRPLPESDYWFKLTYVDARGQTVTAKYINNHFSLKR</sequence>
<proteinExistence type="predicted"/>
<evidence type="ECO:0000256" key="1">
    <source>
        <dbReference type="SAM" id="SignalP"/>
    </source>
</evidence>
<protein>
    <submittedName>
        <fullName evidence="2">Gliding motility-associated C-terminal domain-containing protein</fullName>
    </submittedName>
</protein>
<reference evidence="2 3" key="1">
    <citation type="submission" date="2017-01" db="EMBL/GenBank/DDBJ databases">
        <authorList>
            <person name="Varghese N."/>
            <person name="Submissions S."/>
        </authorList>
    </citation>
    <scope>NUCLEOTIDE SEQUENCE [LARGE SCALE GENOMIC DNA]</scope>
    <source>
        <strain evidence="2 3">DSM 2061</strain>
    </source>
</reference>